<dbReference type="PANTHER" id="PTHR28288">
    <property type="entry name" value="PROTEASE B INHIBITOR 2"/>
    <property type="match status" value="1"/>
</dbReference>
<comment type="caution">
    <text evidence="2">The sequence shown here is derived from an EMBL/GenBank/DDBJ whole genome shotgun (WGS) entry which is preliminary data.</text>
</comment>
<evidence type="ECO:0008006" key="4">
    <source>
        <dbReference type="Google" id="ProtNLM"/>
    </source>
</evidence>
<dbReference type="InterPro" id="IPR037045">
    <property type="entry name" value="S8pro/Inhibitor_I9_sf"/>
</dbReference>
<dbReference type="GO" id="GO:0004866">
    <property type="term" value="F:endopeptidase inhibitor activity"/>
    <property type="evidence" value="ECO:0007669"/>
    <property type="project" value="TreeGrafter"/>
</dbReference>
<evidence type="ECO:0000313" key="3">
    <source>
        <dbReference type="Proteomes" id="UP000663841"/>
    </source>
</evidence>
<proteinExistence type="inferred from homology"/>
<evidence type="ECO:0000256" key="1">
    <source>
        <dbReference type="ARBA" id="ARBA00038069"/>
    </source>
</evidence>
<evidence type="ECO:0000313" key="2">
    <source>
        <dbReference type="EMBL" id="CAE6408654.1"/>
    </source>
</evidence>
<dbReference type="GO" id="GO:0042144">
    <property type="term" value="P:vacuole fusion, non-autophagic"/>
    <property type="evidence" value="ECO:0007669"/>
    <property type="project" value="TreeGrafter"/>
</dbReference>
<dbReference type="EMBL" id="CAJMWW010000058">
    <property type="protein sequence ID" value="CAE6408654.1"/>
    <property type="molecule type" value="Genomic_DNA"/>
</dbReference>
<accession>A0A8H2WU06</accession>
<protein>
    <recommendedName>
        <fullName evidence="4">Inhibitor I9 domain-containing protein</fullName>
    </recommendedName>
</protein>
<dbReference type="InterPro" id="IPR052471">
    <property type="entry name" value="PBI_I9"/>
</dbReference>
<dbReference type="SUPFAM" id="SSF54897">
    <property type="entry name" value="Protease propeptides/inhibitors"/>
    <property type="match status" value="1"/>
</dbReference>
<reference evidence="2" key="1">
    <citation type="submission" date="2021-01" db="EMBL/GenBank/DDBJ databases">
        <authorList>
            <person name="Kaushik A."/>
        </authorList>
    </citation>
    <scope>NUCLEOTIDE SEQUENCE</scope>
    <source>
        <strain evidence="2">AG3-T5</strain>
    </source>
</reference>
<dbReference type="PANTHER" id="PTHR28288:SF2">
    <property type="entry name" value="PROTEASE B INHIBITOR 2"/>
    <property type="match status" value="1"/>
</dbReference>
<gene>
    <name evidence="2" type="ORF">RDB_LOCUS17840</name>
</gene>
<dbReference type="Proteomes" id="UP000663841">
    <property type="component" value="Unassembled WGS sequence"/>
</dbReference>
<organism evidence="2 3">
    <name type="scientific">Rhizoctonia solani</name>
    <dbReference type="NCBI Taxonomy" id="456999"/>
    <lineage>
        <taxon>Eukaryota</taxon>
        <taxon>Fungi</taxon>
        <taxon>Dikarya</taxon>
        <taxon>Basidiomycota</taxon>
        <taxon>Agaricomycotina</taxon>
        <taxon>Agaricomycetes</taxon>
        <taxon>Cantharellales</taxon>
        <taxon>Ceratobasidiaceae</taxon>
        <taxon>Rhizoctonia</taxon>
    </lineage>
</organism>
<comment type="similarity">
    <text evidence="1">Belongs to the protease inhibitor I9 family.</text>
</comment>
<sequence length="105" mass="12121">MLNRSSWRLLFEPLRIARVKYLSLKPPHIAHRTMKSYIIMFTEEATKEEMDGYKRRIRESGGSVKYEYDSIKGVAVSMPDDYVQTFANDPIVDVMEADSIVTTQG</sequence>
<dbReference type="AlphaFoldDB" id="A0A8H2WU06"/>
<dbReference type="Gene3D" id="3.30.70.80">
    <property type="entry name" value="Peptidase S8 propeptide/proteinase inhibitor I9"/>
    <property type="match status" value="1"/>
</dbReference>
<name>A0A8H2WU06_9AGAM</name>